<dbReference type="GO" id="GO:0051666">
    <property type="term" value="P:actin cortical patch localization"/>
    <property type="evidence" value="ECO:0007669"/>
    <property type="project" value="InterPro"/>
</dbReference>
<evidence type="ECO:0000256" key="5">
    <source>
        <dbReference type="SAM" id="MobiDB-lite"/>
    </source>
</evidence>
<dbReference type="GO" id="GO:0097320">
    <property type="term" value="P:plasma membrane tubulation"/>
    <property type="evidence" value="ECO:0007669"/>
    <property type="project" value="TreeGrafter"/>
</dbReference>
<dbReference type="InterPro" id="IPR046982">
    <property type="entry name" value="BIN3/RVS161-like"/>
</dbReference>
<feature type="compositionally biased region" description="Basic and acidic residues" evidence="5">
    <location>
        <begin position="22"/>
        <end position="38"/>
    </location>
</feature>
<dbReference type="GO" id="GO:0015629">
    <property type="term" value="C:actin cytoskeleton"/>
    <property type="evidence" value="ECO:0007669"/>
    <property type="project" value="TreeGrafter"/>
</dbReference>
<evidence type="ECO:0000256" key="2">
    <source>
        <dbReference type="ARBA" id="ARBA00022443"/>
    </source>
</evidence>
<dbReference type="PANTHER" id="PTHR47174">
    <property type="entry name" value="BRIDGING INTEGRATOR 3"/>
    <property type="match status" value="1"/>
</dbReference>
<evidence type="ECO:0000313" key="7">
    <source>
        <dbReference type="EMBL" id="JAS94622.1"/>
    </source>
</evidence>
<accession>A0A1B6J639</accession>
<dbReference type="InterPro" id="IPR001452">
    <property type="entry name" value="SH3_domain"/>
</dbReference>
<protein>
    <recommendedName>
        <fullName evidence="6">SH3 domain-containing protein</fullName>
    </recommendedName>
</protein>
<dbReference type="PRINTS" id="PR00499">
    <property type="entry name" value="P67PHOX"/>
</dbReference>
<dbReference type="FunFam" id="2.30.30.40:FF:000072">
    <property type="entry name" value="Unconventional Myosin IB"/>
    <property type="match status" value="1"/>
</dbReference>
<gene>
    <name evidence="7" type="ORF">g.8537</name>
</gene>
<dbReference type="PROSITE" id="PS50002">
    <property type="entry name" value="SH3"/>
    <property type="match status" value="2"/>
</dbReference>
<dbReference type="SMART" id="SM00326">
    <property type="entry name" value="SH3"/>
    <property type="match status" value="2"/>
</dbReference>
<proteinExistence type="predicted"/>
<name>A0A1B6J639_9HEMI</name>
<evidence type="ECO:0000256" key="4">
    <source>
        <dbReference type="PROSITE-ProRule" id="PRU00192"/>
    </source>
</evidence>
<feature type="region of interest" description="Disordered" evidence="5">
    <location>
        <begin position="222"/>
        <end position="262"/>
    </location>
</feature>
<feature type="domain" description="SH3" evidence="6">
    <location>
        <begin position="291"/>
        <end position="350"/>
    </location>
</feature>
<feature type="domain" description="SH3" evidence="6">
    <location>
        <begin position="360"/>
        <end position="419"/>
    </location>
</feature>
<sequence>MSGIKLPSRPAPHPPKTRLQKHKEDSIDKGDSFMERYKLSRSQSAGRLGETKKPPPRPPPPMKLLLGSKLSSSASYHNQLGLTQPLSVRNKSGGTGTKKLATPSGMLIDFNSPPSSPTLTACSSSDGFSLNSFGSDGLLTSFNNTSSQIESGFEDDFDLLMASNVTTPSIQDPWGDDSYCNTRQTTQQLTAFDLSNEDPKYRHKVTDISLATSAKPTIIRAKNMKPSRPPPPKLRPASTPPTFAGSPLDEWSPPMPSCPPPPPPPEVLQVLEQGPSLPPRPSVLLQEHSGKKKSYCIALYDYAAGHPDDLSFKVNDVIHLIERVNDDWMRGTLMGKEGIFPTSYTKVVIPLETSGEEQSHQLKYVVALYTFKPETWDDLPFQEGDTIKVTKRINDDWLYGECNGKQGQFPENYIMDASSLFPLQTTYS</sequence>
<dbReference type="Gene3D" id="2.30.30.40">
    <property type="entry name" value="SH3 Domains"/>
    <property type="match status" value="2"/>
</dbReference>
<dbReference type="PRINTS" id="PR00452">
    <property type="entry name" value="SH3DOMAIN"/>
</dbReference>
<dbReference type="CDD" id="cd00174">
    <property type="entry name" value="SH3"/>
    <property type="match status" value="2"/>
</dbReference>
<organism evidence="7">
    <name type="scientific">Homalodisca liturata</name>
    <dbReference type="NCBI Taxonomy" id="320908"/>
    <lineage>
        <taxon>Eukaryota</taxon>
        <taxon>Metazoa</taxon>
        <taxon>Ecdysozoa</taxon>
        <taxon>Arthropoda</taxon>
        <taxon>Hexapoda</taxon>
        <taxon>Insecta</taxon>
        <taxon>Pterygota</taxon>
        <taxon>Neoptera</taxon>
        <taxon>Paraneoptera</taxon>
        <taxon>Hemiptera</taxon>
        <taxon>Auchenorrhyncha</taxon>
        <taxon>Membracoidea</taxon>
        <taxon>Cicadellidae</taxon>
        <taxon>Cicadellinae</taxon>
        <taxon>Proconiini</taxon>
        <taxon>Homalodisca</taxon>
    </lineage>
</organism>
<feature type="region of interest" description="Disordered" evidence="5">
    <location>
        <begin position="1"/>
        <end position="118"/>
    </location>
</feature>
<dbReference type="AlphaFoldDB" id="A0A1B6J639"/>
<evidence type="ECO:0000256" key="1">
    <source>
        <dbReference type="ARBA" id="ARBA00004496"/>
    </source>
</evidence>
<feature type="compositionally biased region" description="Pro residues" evidence="5">
    <location>
        <begin position="253"/>
        <end position="262"/>
    </location>
</feature>
<comment type="subcellular location">
    <subcellularLocation>
        <location evidence="1">Cytoplasm</location>
    </subcellularLocation>
</comment>
<dbReference type="GO" id="GO:0005737">
    <property type="term" value="C:cytoplasm"/>
    <property type="evidence" value="ECO:0007669"/>
    <property type="project" value="UniProtKB-SubCell"/>
</dbReference>
<dbReference type="PANTHER" id="PTHR47174:SF3">
    <property type="entry name" value="BRIDGING INTEGRATOR 3"/>
    <property type="match status" value="1"/>
</dbReference>
<dbReference type="EMBL" id="GECU01013084">
    <property type="protein sequence ID" value="JAS94622.1"/>
    <property type="molecule type" value="Transcribed_RNA"/>
</dbReference>
<feature type="compositionally biased region" description="Polar residues" evidence="5">
    <location>
        <begin position="74"/>
        <end position="92"/>
    </location>
</feature>
<feature type="compositionally biased region" description="Low complexity" evidence="5">
    <location>
        <begin position="63"/>
        <end position="73"/>
    </location>
</feature>
<evidence type="ECO:0000256" key="3">
    <source>
        <dbReference type="ARBA" id="ARBA00022490"/>
    </source>
</evidence>
<evidence type="ECO:0000259" key="6">
    <source>
        <dbReference type="PROSITE" id="PS50002"/>
    </source>
</evidence>
<dbReference type="Pfam" id="PF00018">
    <property type="entry name" value="SH3_1"/>
    <property type="match status" value="2"/>
</dbReference>
<keyword evidence="3" id="KW-0963">Cytoplasm</keyword>
<keyword evidence="2 4" id="KW-0728">SH3 domain</keyword>
<dbReference type="InterPro" id="IPR036028">
    <property type="entry name" value="SH3-like_dom_sf"/>
</dbReference>
<dbReference type="SUPFAM" id="SSF50044">
    <property type="entry name" value="SH3-domain"/>
    <property type="match status" value="2"/>
</dbReference>
<reference evidence="7" key="1">
    <citation type="submission" date="2015-11" db="EMBL/GenBank/DDBJ databases">
        <title>De novo transcriptome assembly of four potential Pierce s Disease insect vectors from Arizona vineyards.</title>
        <authorList>
            <person name="Tassone E.E."/>
        </authorList>
    </citation>
    <scope>NUCLEOTIDE SEQUENCE</scope>
</reference>
<dbReference type="GO" id="GO:0006897">
    <property type="term" value="P:endocytosis"/>
    <property type="evidence" value="ECO:0007669"/>
    <property type="project" value="InterPro"/>
</dbReference>
<dbReference type="GO" id="GO:0008289">
    <property type="term" value="F:lipid binding"/>
    <property type="evidence" value="ECO:0007669"/>
    <property type="project" value="TreeGrafter"/>
</dbReference>